<organism evidence="5 6">
    <name type="scientific">Folsomia candida</name>
    <name type="common">Springtail</name>
    <dbReference type="NCBI Taxonomy" id="158441"/>
    <lineage>
        <taxon>Eukaryota</taxon>
        <taxon>Metazoa</taxon>
        <taxon>Ecdysozoa</taxon>
        <taxon>Arthropoda</taxon>
        <taxon>Hexapoda</taxon>
        <taxon>Collembola</taxon>
        <taxon>Entomobryomorpha</taxon>
        <taxon>Isotomoidea</taxon>
        <taxon>Isotomidae</taxon>
        <taxon>Proisotominae</taxon>
        <taxon>Folsomia</taxon>
    </lineage>
</organism>
<feature type="compositionally biased region" description="Gly residues" evidence="3">
    <location>
        <begin position="258"/>
        <end position="281"/>
    </location>
</feature>
<feature type="domain" description="K Homology" evidence="4">
    <location>
        <begin position="57"/>
        <end position="130"/>
    </location>
</feature>
<gene>
    <name evidence="5" type="ORF">Fcan01_08050</name>
</gene>
<protein>
    <submittedName>
        <fullName evidence="5">RNA-binding protein Nova-2</fullName>
    </submittedName>
</protein>
<dbReference type="InterPro" id="IPR004088">
    <property type="entry name" value="KH_dom_type_1"/>
</dbReference>
<feature type="compositionally biased region" description="Gly residues" evidence="3">
    <location>
        <begin position="14"/>
        <end position="23"/>
    </location>
</feature>
<keyword evidence="2" id="KW-0694">RNA-binding</keyword>
<dbReference type="PANTHER" id="PTHR10288">
    <property type="entry name" value="KH DOMAIN CONTAINING RNA BINDING PROTEIN"/>
    <property type="match status" value="1"/>
</dbReference>
<dbReference type="EMBL" id="LNIX01000003">
    <property type="protein sequence ID" value="OXA58353.1"/>
    <property type="molecule type" value="Genomic_DNA"/>
</dbReference>
<evidence type="ECO:0000313" key="6">
    <source>
        <dbReference type="Proteomes" id="UP000198287"/>
    </source>
</evidence>
<feature type="compositionally biased region" description="Polar residues" evidence="3">
    <location>
        <begin position="289"/>
        <end position="298"/>
    </location>
</feature>
<evidence type="ECO:0000256" key="1">
    <source>
        <dbReference type="ARBA" id="ARBA00022737"/>
    </source>
</evidence>
<feature type="region of interest" description="Disordered" evidence="3">
    <location>
        <begin position="232"/>
        <end position="298"/>
    </location>
</feature>
<accession>A0A226EKX9</accession>
<feature type="compositionally biased region" description="Polar residues" evidence="3">
    <location>
        <begin position="232"/>
        <end position="241"/>
    </location>
</feature>
<dbReference type="InterPro" id="IPR004087">
    <property type="entry name" value="KH_dom"/>
</dbReference>
<dbReference type="SUPFAM" id="SSF54791">
    <property type="entry name" value="Eukaryotic type KH-domain (KH-domain type I)"/>
    <property type="match status" value="2"/>
</dbReference>
<proteinExistence type="predicted"/>
<feature type="region of interest" description="Disordered" evidence="3">
    <location>
        <begin position="456"/>
        <end position="490"/>
    </location>
</feature>
<evidence type="ECO:0000256" key="3">
    <source>
        <dbReference type="SAM" id="MobiDB-lite"/>
    </source>
</evidence>
<dbReference type="STRING" id="158441.A0A226EKX9"/>
<dbReference type="AlphaFoldDB" id="A0A226EKX9"/>
<evidence type="ECO:0000313" key="5">
    <source>
        <dbReference type="EMBL" id="OXA58353.1"/>
    </source>
</evidence>
<dbReference type="OMA" id="CTFAGPP"/>
<dbReference type="Gene3D" id="3.30.1370.10">
    <property type="entry name" value="K Homology domain, type 1"/>
    <property type="match status" value="2"/>
</dbReference>
<dbReference type="CDD" id="cd22453">
    <property type="entry name" value="KH-I_MUG60_like"/>
    <property type="match status" value="1"/>
</dbReference>
<dbReference type="GO" id="GO:0010468">
    <property type="term" value="P:regulation of gene expression"/>
    <property type="evidence" value="ECO:0007669"/>
    <property type="project" value="UniProtKB-ARBA"/>
</dbReference>
<dbReference type="InterPro" id="IPR036612">
    <property type="entry name" value="KH_dom_type_1_sf"/>
</dbReference>
<dbReference type="Pfam" id="PF00013">
    <property type="entry name" value="KH_1"/>
    <property type="match status" value="2"/>
</dbReference>
<dbReference type="SMART" id="SM00322">
    <property type="entry name" value="KH"/>
    <property type="match status" value="2"/>
</dbReference>
<feature type="compositionally biased region" description="Polar residues" evidence="3">
    <location>
        <begin position="30"/>
        <end position="40"/>
    </location>
</feature>
<comment type="caution">
    <text evidence="5">The sequence shown here is derived from an EMBL/GenBank/DDBJ whole genome shotgun (WGS) entry which is preliminary data.</text>
</comment>
<feature type="domain" description="K Homology" evidence="4">
    <location>
        <begin position="146"/>
        <end position="221"/>
    </location>
</feature>
<name>A0A226EKX9_FOLCA</name>
<evidence type="ECO:0000259" key="4">
    <source>
        <dbReference type="SMART" id="SM00322"/>
    </source>
</evidence>
<dbReference type="PROSITE" id="PS50084">
    <property type="entry name" value="KH_TYPE_1"/>
    <property type="match status" value="2"/>
</dbReference>
<dbReference type="GO" id="GO:0003723">
    <property type="term" value="F:RNA binding"/>
    <property type="evidence" value="ECO:0007669"/>
    <property type="project" value="UniProtKB-UniRule"/>
</dbReference>
<reference evidence="5 6" key="1">
    <citation type="submission" date="2015-12" db="EMBL/GenBank/DDBJ databases">
        <title>The genome of Folsomia candida.</title>
        <authorList>
            <person name="Faddeeva A."/>
            <person name="Derks M.F."/>
            <person name="Anvar Y."/>
            <person name="Smit S."/>
            <person name="Van Straalen N."/>
            <person name="Roelofs D."/>
        </authorList>
    </citation>
    <scope>NUCLEOTIDE SEQUENCE [LARGE SCALE GENOMIC DNA]</scope>
    <source>
        <strain evidence="5 6">VU population</strain>
        <tissue evidence="5">Whole body</tissue>
    </source>
</reference>
<keyword evidence="6" id="KW-1185">Reference proteome</keyword>
<sequence>MEGNDDGGHHDQHQGGGGGGGGGAKKRPNDNQGDYANSPQKKGFFNGRANNAQTDPEAVYLKFMVPQATAGSVIGKGGQNISDLQKEYNVHIRMSKANDTFPGTDNRVAIMSGKVANVLTSTMVIFKRMTSPSDLFPKNPRPKTVSDKELSLIVPQATAGLIIGKGGSRVKSIQEDSNCHINLTQKNEQLPTNERVVTIQNNDANPDNIETALKLILEIIKGDPQSSSCLTINYSNSGGHSNNRDDYNEDYGDDSKSYGGGGGGGGGGGRNWRGGSGGGNNNSGNSSGPQNTPAFGTTSGYPPQVHFWCTFAGPPISNGHTPPPHMIEGMKAYLLNVGYPPKAIQEIIAAGNLLASYGILKPGNISVFNSPQLQMNPFSAMGGGNDAVSGMGNMGSMGGGGGMGGGSLDGWNNTMAGMFMKQFQQGSAARGGGGGGFDSGYMSGMGGSGGAGGGMNVGGGGGYGKSDNGTDKQKQKKSGKMSYSPWHALS</sequence>
<dbReference type="OrthoDB" id="441329at2759"/>
<feature type="compositionally biased region" description="Basic and acidic residues" evidence="3">
    <location>
        <begin position="1"/>
        <end position="13"/>
    </location>
</feature>
<dbReference type="Proteomes" id="UP000198287">
    <property type="component" value="Unassembled WGS sequence"/>
</dbReference>
<feature type="region of interest" description="Disordered" evidence="3">
    <location>
        <begin position="1"/>
        <end position="50"/>
    </location>
</feature>
<evidence type="ECO:0000256" key="2">
    <source>
        <dbReference type="PROSITE-ProRule" id="PRU00117"/>
    </source>
</evidence>
<keyword evidence="1" id="KW-0677">Repeat</keyword>